<comment type="activity regulation">
    <text evidence="10">Na(+) is not transported, but it plays an essential structural role and its presence is essential for fluoride channel function.</text>
</comment>
<evidence type="ECO:0000256" key="5">
    <source>
        <dbReference type="ARBA" id="ARBA00023136"/>
    </source>
</evidence>
<accession>A0ABT7L5S6</accession>
<proteinExistence type="inferred from homology"/>
<comment type="subcellular location">
    <subcellularLocation>
        <location evidence="1 10">Cell membrane</location>
        <topology evidence="1 10">Multi-pass membrane protein</topology>
    </subcellularLocation>
</comment>
<keyword evidence="2 10" id="KW-1003">Cell membrane</keyword>
<dbReference type="PANTHER" id="PTHR28259">
    <property type="entry name" value="FLUORIDE EXPORT PROTEIN 1-RELATED"/>
    <property type="match status" value="1"/>
</dbReference>
<evidence type="ECO:0000256" key="2">
    <source>
        <dbReference type="ARBA" id="ARBA00022475"/>
    </source>
</evidence>
<dbReference type="Proteomes" id="UP001235343">
    <property type="component" value="Unassembled WGS sequence"/>
</dbReference>
<reference evidence="11 12" key="1">
    <citation type="submission" date="2023-06" db="EMBL/GenBank/DDBJ databases">
        <title>Aquibacillus rhizosphaerae LR5S19.</title>
        <authorList>
            <person name="Sun J.-Q."/>
        </authorList>
    </citation>
    <scope>NUCLEOTIDE SEQUENCE [LARGE SCALE GENOMIC DNA]</scope>
    <source>
        <strain evidence="11 12">LR5S19</strain>
    </source>
</reference>
<keyword evidence="3 10" id="KW-0812">Transmembrane</keyword>
<comment type="similarity">
    <text evidence="7 10">Belongs to the fluoride channel Fluc/FEX (TC 1.A.43) family.</text>
</comment>
<evidence type="ECO:0000256" key="10">
    <source>
        <dbReference type="HAMAP-Rule" id="MF_00454"/>
    </source>
</evidence>
<dbReference type="InterPro" id="IPR003691">
    <property type="entry name" value="FluC"/>
</dbReference>
<evidence type="ECO:0000256" key="6">
    <source>
        <dbReference type="ARBA" id="ARBA00023303"/>
    </source>
</evidence>
<feature type="transmembrane region" description="Helical" evidence="10">
    <location>
        <begin position="101"/>
        <end position="123"/>
    </location>
</feature>
<keyword evidence="6 10" id="KW-0407">Ion channel</keyword>
<feature type="transmembrane region" description="Helical" evidence="10">
    <location>
        <begin position="69"/>
        <end position="89"/>
    </location>
</feature>
<dbReference type="PROSITE" id="PS51257">
    <property type="entry name" value="PROKAR_LIPOPROTEIN"/>
    <property type="match status" value="1"/>
</dbReference>
<evidence type="ECO:0000313" key="12">
    <source>
        <dbReference type="Proteomes" id="UP001235343"/>
    </source>
</evidence>
<feature type="binding site" evidence="10">
    <location>
        <position position="81"/>
    </location>
    <ligand>
        <name>Na(+)</name>
        <dbReference type="ChEBI" id="CHEBI:29101"/>
        <note>structural</note>
    </ligand>
</feature>
<evidence type="ECO:0000256" key="4">
    <source>
        <dbReference type="ARBA" id="ARBA00022989"/>
    </source>
</evidence>
<organism evidence="11 12">
    <name type="scientific">Aquibacillus rhizosphaerae</name>
    <dbReference type="NCBI Taxonomy" id="3051431"/>
    <lineage>
        <taxon>Bacteria</taxon>
        <taxon>Bacillati</taxon>
        <taxon>Bacillota</taxon>
        <taxon>Bacilli</taxon>
        <taxon>Bacillales</taxon>
        <taxon>Bacillaceae</taxon>
        <taxon>Aquibacillus</taxon>
    </lineage>
</organism>
<dbReference type="PANTHER" id="PTHR28259:SF1">
    <property type="entry name" value="FLUORIDE EXPORT PROTEIN 1-RELATED"/>
    <property type="match status" value="1"/>
</dbReference>
<comment type="caution">
    <text evidence="11">The sequence shown here is derived from an EMBL/GenBank/DDBJ whole genome shotgun (WGS) entry which is preliminary data.</text>
</comment>
<feature type="transmembrane region" description="Helical" evidence="10">
    <location>
        <begin position="37"/>
        <end position="57"/>
    </location>
</feature>
<comment type="function">
    <text evidence="9 10">Fluoride-specific ion channel. Important for reducing fluoride concentration in the cell, thus reducing its toxicity.</text>
</comment>
<dbReference type="HAMAP" id="MF_00454">
    <property type="entry name" value="FluC"/>
    <property type="match status" value="1"/>
</dbReference>
<keyword evidence="10" id="KW-0479">Metal-binding</keyword>
<keyword evidence="10" id="KW-0915">Sodium</keyword>
<name>A0ABT7L5S6_9BACI</name>
<evidence type="ECO:0000313" key="11">
    <source>
        <dbReference type="EMBL" id="MDL4839916.1"/>
    </source>
</evidence>
<comment type="catalytic activity">
    <reaction evidence="8">
        <text>fluoride(in) = fluoride(out)</text>
        <dbReference type="Rhea" id="RHEA:76159"/>
        <dbReference type="ChEBI" id="CHEBI:17051"/>
    </reaction>
    <physiologicalReaction direction="left-to-right" evidence="8">
        <dbReference type="Rhea" id="RHEA:76160"/>
    </physiologicalReaction>
</comment>
<protein>
    <recommendedName>
        <fullName evidence="10">Fluoride-specific ion channel FluC</fullName>
    </recommendedName>
</protein>
<keyword evidence="10" id="KW-0406">Ion transport</keyword>
<keyword evidence="12" id="KW-1185">Reference proteome</keyword>
<evidence type="ECO:0000256" key="7">
    <source>
        <dbReference type="ARBA" id="ARBA00035120"/>
    </source>
</evidence>
<dbReference type="Pfam" id="PF02537">
    <property type="entry name" value="CRCB"/>
    <property type="match status" value="1"/>
</dbReference>
<dbReference type="EMBL" id="JASTZU010000019">
    <property type="protein sequence ID" value="MDL4839916.1"/>
    <property type="molecule type" value="Genomic_DNA"/>
</dbReference>
<dbReference type="RefSeq" id="WP_285930911.1">
    <property type="nucleotide sequence ID" value="NZ_JASTZU010000019.1"/>
</dbReference>
<gene>
    <name evidence="10" type="primary">fluC</name>
    <name evidence="10" type="synonym">crcB</name>
    <name evidence="11" type="ORF">QQS35_05535</name>
</gene>
<evidence type="ECO:0000256" key="3">
    <source>
        <dbReference type="ARBA" id="ARBA00022692"/>
    </source>
</evidence>
<keyword evidence="5 10" id="KW-0472">Membrane</keyword>
<evidence type="ECO:0000256" key="1">
    <source>
        <dbReference type="ARBA" id="ARBA00004651"/>
    </source>
</evidence>
<feature type="binding site" evidence="10">
    <location>
        <position position="84"/>
    </location>
    <ligand>
        <name>Na(+)</name>
        <dbReference type="ChEBI" id="CHEBI:29101"/>
        <note>structural</note>
    </ligand>
</feature>
<evidence type="ECO:0000256" key="8">
    <source>
        <dbReference type="ARBA" id="ARBA00035585"/>
    </source>
</evidence>
<evidence type="ECO:0000256" key="9">
    <source>
        <dbReference type="ARBA" id="ARBA00049940"/>
    </source>
</evidence>
<sequence length="132" mass="13910">MSIKQSKASLILFIGVGGAFGACSRYLVSLLTSSSDGGFPFTTLLVNLIGCFSLAYIANSNQIRNIIPAPILTVICTGFIGSFTTFSAFSVETVQLFNHGIGLALIYIILQLFGGILFCLAGYQLSINKGGV</sequence>
<keyword evidence="4 10" id="KW-1133">Transmembrane helix</keyword>
<keyword evidence="10" id="KW-0813">Transport</keyword>